<evidence type="ECO:0000313" key="5">
    <source>
        <dbReference type="EMBL" id="CAN63138.1"/>
    </source>
</evidence>
<dbReference type="PROSITE" id="PS00070">
    <property type="entry name" value="ALDEHYDE_DEHYDR_CYS"/>
    <property type="match status" value="1"/>
</dbReference>
<dbReference type="EMBL" id="AM446335">
    <property type="protein sequence ID" value="CAN63138.1"/>
    <property type="molecule type" value="Genomic_DNA"/>
</dbReference>
<accession>A5B4I8</accession>
<evidence type="ECO:0000259" key="4">
    <source>
        <dbReference type="Pfam" id="PF00171"/>
    </source>
</evidence>
<sequence>MCKDVRHALVIGCKVGTCSHCLILPYNDQILIKWDVLLLVQGKWTGSTSGETIVDPLNGEPFIQVAEVDETGIQVSDFFTRLIQRVAPKSYQQALGEVYVTQKFLENFSGDQVRFLARSFAVPGNHLGQQSHGFRWPYGPVSIVMEQMIRLLHHCGLPMEDLDFINSDGKTMNKLLLEANPRMTLFTGSSRVADKLAVDLKGRIKLEDAGFDWKILGPDVQEVDYVAWVCDQDAYACSGQKCSAQSIVFMHENWFKSSLISRMKDLAARRKLEDLTIGPVLSFTTEAMLEHMNKLLQIPGSELLFGGKALENHSIPPIYGALKPTAIYIPLEEMLKDGNYELVTREIFGPFQEVIGKSVNGTTYAGLRARTTGAPQNHWFGPAGDPRGAGIGTPEAIKLVWSCHREIIYDIGPLPSHWEIPPAT</sequence>
<proteinExistence type="inferred from homology"/>
<dbReference type="Gene3D" id="3.40.605.10">
    <property type="entry name" value="Aldehyde Dehydrogenase, Chain A, domain 1"/>
    <property type="match status" value="2"/>
</dbReference>
<feature type="domain" description="Aldehyde dehydrogenase" evidence="4">
    <location>
        <begin position="142"/>
        <end position="355"/>
    </location>
</feature>
<dbReference type="InterPro" id="IPR016160">
    <property type="entry name" value="Ald_DH_CS_CYS"/>
</dbReference>
<dbReference type="GO" id="GO:0004029">
    <property type="term" value="F:aldehyde dehydrogenase (NAD+) activity"/>
    <property type="evidence" value="ECO:0007669"/>
    <property type="project" value="InterPro"/>
</dbReference>
<keyword evidence="2" id="KW-0560">Oxidoreductase</keyword>
<protein>
    <recommendedName>
        <fullName evidence="4">Aldehyde dehydrogenase domain-containing protein</fullName>
    </recommendedName>
</protein>
<evidence type="ECO:0000256" key="1">
    <source>
        <dbReference type="ARBA" id="ARBA00009986"/>
    </source>
</evidence>
<organism evidence="5">
    <name type="scientific">Vitis vinifera</name>
    <name type="common">Grape</name>
    <dbReference type="NCBI Taxonomy" id="29760"/>
    <lineage>
        <taxon>Eukaryota</taxon>
        <taxon>Viridiplantae</taxon>
        <taxon>Streptophyta</taxon>
        <taxon>Embryophyta</taxon>
        <taxon>Tracheophyta</taxon>
        <taxon>Spermatophyta</taxon>
        <taxon>Magnoliopsida</taxon>
        <taxon>eudicotyledons</taxon>
        <taxon>Gunneridae</taxon>
        <taxon>Pentapetalae</taxon>
        <taxon>rosids</taxon>
        <taxon>Vitales</taxon>
        <taxon>Vitaceae</taxon>
        <taxon>Viteae</taxon>
        <taxon>Vitis</taxon>
    </lineage>
</organism>
<gene>
    <name evidence="5" type="ORF">VITISV_034571</name>
</gene>
<dbReference type="SUPFAM" id="SSF53720">
    <property type="entry name" value="ALDH-like"/>
    <property type="match status" value="1"/>
</dbReference>
<name>A5B4I8_VITVI</name>
<dbReference type="InterPro" id="IPR016162">
    <property type="entry name" value="Ald_DH_N"/>
</dbReference>
<dbReference type="ExpressionAtlas" id="A5B4I8">
    <property type="expression patterns" value="baseline and differential"/>
</dbReference>
<dbReference type="InterPro" id="IPR016161">
    <property type="entry name" value="Ald_DH/histidinol_DH"/>
</dbReference>
<dbReference type="InterPro" id="IPR044638">
    <property type="entry name" value="ALDH7A1-like"/>
</dbReference>
<dbReference type="PANTHER" id="PTHR43521">
    <property type="entry name" value="ALPHA-AMINOADIPIC SEMIALDEHYDE DEHYDROGENASE"/>
    <property type="match status" value="1"/>
</dbReference>
<dbReference type="PANTHER" id="PTHR43521:SF7">
    <property type="entry name" value="DELTA-1-PYRROLINE-5-CARBOXYLATE DEHYDROGENASE 12A1, MITOCHONDRIAL"/>
    <property type="match status" value="1"/>
</dbReference>
<evidence type="ECO:0000256" key="2">
    <source>
        <dbReference type="ARBA" id="ARBA00023002"/>
    </source>
</evidence>
<dbReference type="InterPro" id="IPR016163">
    <property type="entry name" value="Ald_DH_C"/>
</dbReference>
<dbReference type="InterPro" id="IPR015590">
    <property type="entry name" value="Aldehyde_DH_dom"/>
</dbReference>
<dbReference type="AlphaFoldDB" id="A5B4I8"/>
<comment type="similarity">
    <text evidence="1">Belongs to the aldehyde dehydrogenase family.</text>
</comment>
<dbReference type="Gene3D" id="3.40.309.10">
    <property type="entry name" value="Aldehyde Dehydrogenase, Chain A, domain 2"/>
    <property type="match status" value="1"/>
</dbReference>
<evidence type="ECO:0000256" key="3">
    <source>
        <dbReference type="ARBA" id="ARBA00023027"/>
    </source>
</evidence>
<reference evidence="5" key="1">
    <citation type="journal article" date="2007" name="PLoS ONE">
        <title>The first genome sequence of an elite grapevine cultivar (Pinot noir Vitis vinifera L.): coping with a highly heterozygous genome.</title>
        <authorList>
            <person name="Velasco R."/>
            <person name="Zharkikh A."/>
            <person name="Troggio M."/>
            <person name="Cartwright D.A."/>
            <person name="Cestaro A."/>
            <person name="Pruss D."/>
            <person name="Pindo M."/>
            <person name="FitzGerald L.M."/>
            <person name="Vezzulli S."/>
            <person name="Reid J."/>
            <person name="Malacarne G."/>
            <person name="Iliev D."/>
            <person name="Coppola G."/>
            <person name="Wardell B."/>
            <person name="Micheletti D."/>
            <person name="Macalma T."/>
            <person name="Facci M."/>
            <person name="Mitchell J.T."/>
            <person name="Perazzolli M."/>
            <person name="Eldredge G."/>
            <person name="Gatto P."/>
            <person name="Oyzerski R."/>
            <person name="Moretto M."/>
            <person name="Gutin N."/>
            <person name="Stefanini M."/>
            <person name="Chen Y."/>
            <person name="Segala C."/>
            <person name="Davenport C."/>
            <person name="Dematte L."/>
            <person name="Mraz A."/>
            <person name="Battilana J."/>
            <person name="Stormo K."/>
            <person name="Costa F."/>
            <person name="Tao Q."/>
            <person name="Si-Ammour A."/>
            <person name="Harkins T."/>
            <person name="Lackey A."/>
            <person name="Perbost C."/>
            <person name="Taillon B."/>
            <person name="Stella A."/>
            <person name="Solovyev V."/>
            <person name="Fawcett J.A."/>
            <person name="Sterck L."/>
            <person name="Vandepoele K."/>
            <person name="Grando S.M."/>
            <person name="Toppo S."/>
            <person name="Moser C."/>
            <person name="Lanchbury J."/>
            <person name="Bogden R."/>
            <person name="Skolnick M."/>
            <person name="Sgaramella V."/>
            <person name="Bhatnagar S.K."/>
            <person name="Fontana P."/>
            <person name="Gutin A."/>
            <person name="Van de Peer Y."/>
            <person name="Salamini F."/>
            <person name="Viola R."/>
        </authorList>
    </citation>
    <scope>NUCLEOTIDE SEQUENCE</scope>
</reference>
<keyword evidence="3" id="KW-0520">NAD</keyword>
<dbReference type="Pfam" id="PF00171">
    <property type="entry name" value="Aldedh"/>
    <property type="match status" value="1"/>
</dbReference>